<dbReference type="EMBL" id="CAJVPY010023299">
    <property type="protein sequence ID" value="CAG8784815.1"/>
    <property type="molecule type" value="Genomic_DNA"/>
</dbReference>
<dbReference type="OrthoDB" id="2457155at2759"/>
<gene>
    <name evidence="1" type="ORF">DERYTH_LOCUS20176</name>
</gene>
<accession>A0A9N9JK42</accession>
<proteinExistence type="predicted"/>
<organism evidence="1 2">
    <name type="scientific">Dentiscutata erythropus</name>
    <dbReference type="NCBI Taxonomy" id="1348616"/>
    <lineage>
        <taxon>Eukaryota</taxon>
        <taxon>Fungi</taxon>
        <taxon>Fungi incertae sedis</taxon>
        <taxon>Mucoromycota</taxon>
        <taxon>Glomeromycotina</taxon>
        <taxon>Glomeromycetes</taxon>
        <taxon>Diversisporales</taxon>
        <taxon>Gigasporaceae</taxon>
        <taxon>Dentiscutata</taxon>
    </lineage>
</organism>
<dbReference type="Proteomes" id="UP000789405">
    <property type="component" value="Unassembled WGS sequence"/>
</dbReference>
<dbReference type="AlphaFoldDB" id="A0A9N9JK42"/>
<sequence length="90" mass="10420">ACIGIPLSFPYLKDQIVGPDHQIISCDHIEGLNSCKGVYRILKLWTTYQYQYIKGLFLTWLEKLKEKSMQQNDKSVKEDTINDIKIVTTV</sequence>
<keyword evidence="2" id="KW-1185">Reference proteome</keyword>
<name>A0A9N9JK42_9GLOM</name>
<evidence type="ECO:0000313" key="1">
    <source>
        <dbReference type="EMBL" id="CAG8784815.1"/>
    </source>
</evidence>
<feature type="non-terminal residue" evidence="1">
    <location>
        <position position="90"/>
    </location>
</feature>
<reference evidence="1" key="1">
    <citation type="submission" date="2021-06" db="EMBL/GenBank/DDBJ databases">
        <authorList>
            <person name="Kallberg Y."/>
            <person name="Tangrot J."/>
            <person name="Rosling A."/>
        </authorList>
    </citation>
    <scope>NUCLEOTIDE SEQUENCE</scope>
    <source>
        <strain evidence="1">MA453B</strain>
    </source>
</reference>
<comment type="caution">
    <text evidence="1">The sequence shown here is derived from an EMBL/GenBank/DDBJ whole genome shotgun (WGS) entry which is preliminary data.</text>
</comment>
<protein>
    <submittedName>
        <fullName evidence="1">18889_t:CDS:1</fullName>
    </submittedName>
</protein>
<evidence type="ECO:0000313" key="2">
    <source>
        <dbReference type="Proteomes" id="UP000789405"/>
    </source>
</evidence>